<feature type="domain" description="NB-ARC" evidence="2">
    <location>
        <begin position="146"/>
        <end position="226"/>
    </location>
</feature>
<name>A0A8S0R740_OLEEU</name>
<dbReference type="SUPFAM" id="SSF52540">
    <property type="entry name" value="P-loop containing nucleoside triphosphate hydrolases"/>
    <property type="match status" value="1"/>
</dbReference>
<keyword evidence="4" id="KW-1185">Reference proteome</keyword>
<dbReference type="PANTHER" id="PTHR19338">
    <property type="entry name" value="TRANSLOCASE OF INNER MITOCHONDRIAL MEMBRANE 13 HOMOLOG"/>
    <property type="match status" value="1"/>
</dbReference>
<organism evidence="3 4">
    <name type="scientific">Olea europaea subsp. europaea</name>
    <dbReference type="NCBI Taxonomy" id="158383"/>
    <lineage>
        <taxon>Eukaryota</taxon>
        <taxon>Viridiplantae</taxon>
        <taxon>Streptophyta</taxon>
        <taxon>Embryophyta</taxon>
        <taxon>Tracheophyta</taxon>
        <taxon>Spermatophyta</taxon>
        <taxon>Magnoliopsida</taxon>
        <taxon>eudicotyledons</taxon>
        <taxon>Gunneridae</taxon>
        <taxon>Pentapetalae</taxon>
        <taxon>asterids</taxon>
        <taxon>lamiids</taxon>
        <taxon>Lamiales</taxon>
        <taxon>Oleaceae</taxon>
        <taxon>Oleeae</taxon>
        <taxon>Olea</taxon>
    </lineage>
</organism>
<gene>
    <name evidence="3" type="ORF">OLEA9_A099842</name>
</gene>
<evidence type="ECO:0000313" key="3">
    <source>
        <dbReference type="EMBL" id="CAA2974104.1"/>
    </source>
</evidence>
<dbReference type="EMBL" id="CACTIH010002144">
    <property type="protein sequence ID" value="CAA2974104.1"/>
    <property type="molecule type" value="Genomic_DNA"/>
</dbReference>
<protein>
    <submittedName>
        <fullName evidence="3">NBS-LRR class resistance Fy8-Ry8</fullName>
    </submittedName>
</protein>
<dbReference type="GO" id="GO:0043531">
    <property type="term" value="F:ADP binding"/>
    <property type="evidence" value="ECO:0007669"/>
    <property type="project" value="InterPro"/>
</dbReference>
<feature type="coiled-coil region" evidence="1">
    <location>
        <begin position="86"/>
        <end position="116"/>
    </location>
</feature>
<evidence type="ECO:0000313" key="4">
    <source>
        <dbReference type="Proteomes" id="UP000594638"/>
    </source>
</evidence>
<accession>A0A8S0R740</accession>
<dbReference type="OrthoDB" id="914243at2759"/>
<dbReference type="AlphaFoldDB" id="A0A8S0R740"/>
<dbReference type="Proteomes" id="UP000594638">
    <property type="component" value="Unassembled WGS sequence"/>
</dbReference>
<dbReference type="Gene3D" id="1.20.5.4130">
    <property type="match status" value="1"/>
</dbReference>
<comment type="caution">
    <text evidence="3">The sequence shown here is derived from an EMBL/GenBank/DDBJ whole genome shotgun (WGS) entry which is preliminary data.</text>
</comment>
<keyword evidence="1" id="KW-0175">Coiled coil</keyword>
<evidence type="ECO:0000259" key="2">
    <source>
        <dbReference type="Pfam" id="PF00931"/>
    </source>
</evidence>
<sequence length="229" mass="26025">MAYASLLSLAQTLEQILHPQDQYRNLHHTEQQIMRSLHEKVNFLVDFLDVISPKSSENISGLKGRIRDAAYEAEDIIESNMSNQTVSEWEQKYEGLQKVIEELSSISEDLVKMMERNNLEIGKPRNTFPPARSTYRNAIVGMEDEICSVKDQLIGSSSELIIISVVGKTTLARKIYDDSVIASHFDVRAWATVSQNYHVQEVLSRLLHSIRGFKQESSQDSAEKLAENL</sequence>
<reference evidence="3 4" key="1">
    <citation type="submission" date="2019-12" db="EMBL/GenBank/DDBJ databases">
        <authorList>
            <person name="Alioto T."/>
            <person name="Alioto T."/>
            <person name="Gomez Garrido J."/>
        </authorList>
    </citation>
    <scope>NUCLEOTIDE SEQUENCE [LARGE SCALE GENOMIC DNA]</scope>
</reference>
<dbReference type="Pfam" id="PF00931">
    <property type="entry name" value="NB-ARC"/>
    <property type="match status" value="1"/>
</dbReference>
<dbReference type="PANTHER" id="PTHR19338:SF60">
    <property type="entry name" value="NB-ARC DOMAIN-CONTAINING PROTEIN"/>
    <property type="match status" value="1"/>
</dbReference>
<dbReference type="Gramene" id="OE9A099842T1">
    <property type="protein sequence ID" value="OE9A099842C1"/>
    <property type="gene ID" value="OE9A099842"/>
</dbReference>
<dbReference type="InterPro" id="IPR002182">
    <property type="entry name" value="NB-ARC"/>
</dbReference>
<dbReference type="Gene3D" id="3.40.50.300">
    <property type="entry name" value="P-loop containing nucleotide triphosphate hydrolases"/>
    <property type="match status" value="1"/>
</dbReference>
<proteinExistence type="predicted"/>
<dbReference type="InterPro" id="IPR027417">
    <property type="entry name" value="P-loop_NTPase"/>
</dbReference>
<evidence type="ECO:0000256" key="1">
    <source>
        <dbReference type="SAM" id="Coils"/>
    </source>
</evidence>